<accession>A0A656K042</accession>
<dbReference type="EMBL" id="AOKF01000929">
    <property type="protein sequence ID" value="EPN63904.1"/>
    <property type="molecule type" value="Genomic_DNA"/>
</dbReference>
<evidence type="ECO:0000313" key="2">
    <source>
        <dbReference type="Proteomes" id="UP000018849"/>
    </source>
</evidence>
<dbReference type="AlphaFoldDB" id="A0A656K042"/>
<feature type="non-terminal residue" evidence="1">
    <location>
        <position position="1"/>
    </location>
</feature>
<name>A0A656K042_PSESF</name>
<reference evidence="1 2" key="1">
    <citation type="journal article" date="2013" name="PLoS Pathog.">
        <title>Genomic analysis of the Kiwifruit pathogen Pseudomonas syringae pv. actinidiae provides insight into the origins of an emergent plant disease.</title>
        <authorList>
            <person name="McCann H.C."/>
            <person name="Rikkerink E.H."/>
            <person name="Bertels F."/>
            <person name="Fiers M."/>
            <person name="Lu A."/>
            <person name="Rees-George J."/>
            <person name="Andersen M.T."/>
            <person name="Gleave A.P."/>
            <person name="Haubold B."/>
            <person name="Wohlers M.W."/>
            <person name="Guttman D.S."/>
            <person name="Wang P.W."/>
            <person name="Straub C."/>
            <person name="Vanneste J.L."/>
            <person name="Rainey P.B."/>
            <person name="Templeton M.D."/>
        </authorList>
    </citation>
    <scope>NUCLEOTIDE SEQUENCE [LARGE SCALE GENOMIC DNA]</scope>
    <source>
        <strain evidence="1 2">ICMP 19096</strain>
    </source>
</reference>
<organism evidence="1 2">
    <name type="scientific">Pseudomonas syringae pv. actinidiae ICMP 19096</name>
    <dbReference type="NCBI Taxonomy" id="1194405"/>
    <lineage>
        <taxon>Bacteria</taxon>
        <taxon>Pseudomonadati</taxon>
        <taxon>Pseudomonadota</taxon>
        <taxon>Gammaproteobacteria</taxon>
        <taxon>Pseudomonadales</taxon>
        <taxon>Pseudomonadaceae</taxon>
        <taxon>Pseudomonas</taxon>
        <taxon>Pseudomonas syringae</taxon>
    </lineage>
</organism>
<sequence length="38" mass="3820">PDRISLAGVTANLQGNLILVGQGGVRVTSPTGAETTQQ</sequence>
<comment type="caution">
    <text evidence="1">The sequence shown here is derived from an EMBL/GenBank/DDBJ whole genome shotgun (WGS) entry which is preliminary data.</text>
</comment>
<evidence type="ECO:0000313" key="1">
    <source>
        <dbReference type="EMBL" id="EPN63904.1"/>
    </source>
</evidence>
<proteinExistence type="predicted"/>
<dbReference type="Proteomes" id="UP000018849">
    <property type="component" value="Unassembled WGS sequence"/>
</dbReference>
<gene>
    <name evidence="1" type="ORF">A245_11037</name>
</gene>
<protein>
    <submittedName>
        <fullName evidence="1">BNR/Asp-box repeat-containing protein</fullName>
    </submittedName>
</protein>